<reference evidence="3 4" key="1">
    <citation type="journal article" date="2016" name="Mol. Biol. Evol.">
        <title>Comparative Genomics of Early-Diverging Mushroom-Forming Fungi Provides Insights into the Origins of Lignocellulose Decay Capabilities.</title>
        <authorList>
            <person name="Nagy L.G."/>
            <person name="Riley R."/>
            <person name="Tritt A."/>
            <person name="Adam C."/>
            <person name="Daum C."/>
            <person name="Floudas D."/>
            <person name="Sun H."/>
            <person name="Yadav J.S."/>
            <person name="Pangilinan J."/>
            <person name="Larsson K.H."/>
            <person name="Matsuura K."/>
            <person name="Barry K."/>
            <person name="Labutti K."/>
            <person name="Kuo R."/>
            <person name="Ohm R.A."/>
            <person name="Bhattacharya S.S."/>
            <person name="Shirouzu T."/>
            <person name="Yoshinaga Y."/>
            <person name="Martin F.M."/>
            <person name="Grigoriev I.V."/>
            <person name="Hibbett D.S."/>
        </authorList>
    </citation>
    <scope>NUCLEOTIDE SEQUENCE [LARGE SCALE GENOMIC DNA]</scope>
    <source>
        <strain evidence="3 4">HHB14362 ss-1</strain>
    </source>
</reference>
<keyword evidence="4" id="KW-1185">Reference proteome</keyword>
<keyword evidence="1" id="KW-0732">Signal</keyword>
<dbReference type="OrthoDB" id="206452at2759"/>
<dbReference type="CDD" id="cd15457">
    <property type="entry name" value="NADAR"/>
    <property type="match status" value="1"/>
</dbReference>
<evidence type="ECO:0000313" key="3">
    <source>
        <dbReference type="EMBL" id="KZT21737.1"/>
    </source>
</evidence>
<proteinExistence type="predicted"/>
<evidence type="ECO:0000313" key="4">
    <source>
        <dbReference type="Proteomes" id="UP000076761"/>
    </source>
</evidence>
<dbReference type="NCBIfam" id="TIGR02464">
    <property type="entry name" value="ribofla_fusion"/>
    <property type="match status" value="1"/>
</dbReference>
<evidence type="ECO:0000259" key="2">
    <source>
        <dbReference type="Pfam" id="PF08719"/>
    </source>
</evidence>
<dbReference type="Gene3D" id="1.10.357.40">
    <property type="entry name" value="YbiA-like"/>
    <property type="match status" value="1"/>
</dbReference>
<feature type="signal peptide" evidence="1">
    <location>
        <begin position="1"/>
        <end position="31"/>
    </location>
</feature>
<dbReference type="Pfam" id="PF08719">
    <property type="entry name" value="NADAR"/>
    <property type="match status" value="1"/>
</dbReference>
<dbReference type="InParanoid" id="A0A165Q0A9"/>
<protein>
    <submittedName>
        <fullName evidence="3">DUF1768-domain-containing protein</fullName>
    </submittedName>
</protein>
<feature type="domain" description="NADAR" evidence="2">
    <location>
        <begin position="40"/>
        <end position="205"/>
    </location>
</feature>
<dbReference type="InterPro" id="IPR012816">
    <property type="entry name" value="NADAR"/>
</dbReference>
<feature type="chain" id="PRO_5007864447" evidence="1">
    <location>
        <begin position="32"/>
        <end position="218"/>
    </location>
</feature>
<dbReference type="AlphaFoldDB" id="A0A165Q0A9"/>
<organism evidence="3 4">
    <name type="scientific">Neolentinus lepideus HHB14362 ss-1</name>
    <dbReference type="NCBI Taxonomy" id="1314782"/>
    <lineage>
        <taxon>Eukaryota</taxon>
        <taxon>Fungi</taxon>
        <taxon>Dikarya</taxon>
        <taxon>Basidiomycota</taxon>
        <taxon>Agaricomycotina</taxon>
        <taxon>Agaricomycetes</taxon>
        <taxon>Gloeophyllales</taxon>
        <taxon>Gloeophyllaceae</taxon>
        <taxon>Neolentinus</taxon>
    </lineage>
</organism>
<sequence>MIHRYMFNTLAAVSQLHPILLLIISMPKAQPVRNKEQYVFFWTPEQHNGWASQWYPSPFTVPVDIDGQPSTITFQTAEHWMMAQKALLFSDIETLNAVLAIEGTTKKNMAAVKALGRKVTPFDDETWKKERERIVLEGSLHKFRQNEELREALLSTDDKVLVEASPRDRIWGIGFGEKSALTKLDREWGLNLLGKALMEARRILREEQRQQQELSNVV</sequence>
<evidence type="ECO:0000256" key="1">
    <source>
        <dbReference type="SAM" id="SignalP"/>
    </source>
</evidence>
<dbReference type="SUPFAM" id="SSF143990">
    <property type="entry name" value="YbiA-like"/>
    <property type="match status" value="1"/>
</dbReference>
<dbReference type="STRING" id="1314782.A0A165Q0A9"/>
<dbReference type="Proteomes" id="UP000076761">
    <property type="component" value="Unassembled WGS sequence"/>
</dbReference>
<gene>
    <name evidence="3" type="ORF">NEOLEDRAFT_725456</name>
</gene>
<name>A0A165Q0A9_9AGAM</name>
<dbReference type="InterPro" id="IPR037238">
    <property type="entry name" value="YbiA-like_sf"/>
</dbReference>
<accession>A0A165Q0A9</accession>
<dbReference type="EMBL" id="KV425603">
    <property type="protein sequence ID" value="KZT21737.1"/>
    <property type="molecule type" value="Genomic_DNA"/>
</dbReference>